<dbReference type="AlphaFoldDB" id="A0A8T2K1N2"/>
<sequence length="95" mass="11160">MYTSIPPDFVNTASRHPTSSLQQQMTEKRMLEIVICKIQRTAGDISHTYININVSFTVYSYFVCLFKIKPRLQIFFYLCSTNLGDQIWTSRYVHI</sequence>
<dbReference type="Proteomes" id="UP000812440">
    <property type="component" value="Chromosome 2"/>
</dbReference>
<protein>
    <submittedName>
        <fullName evidence="1">Uncharacterized protein</fullName>
    </submittedName>
</protein>
<evidence type="ECO:0000313" key="2">
    <source>
        <dbReference type="Proteomes" id="UP000812440"/>
    </source>
</evidence>
<dbReference type="EMBL" id="JAACNH010000002">
    <property type="protein sequence ID" value="KAG8451435.1"/>
    <property type="molecule type" value="Genomic_DNA"/>
</dbReference>
<accession>A0A8T2K1N2</accession>
<gene>
    <name evidence="1" type="ORF">GDO86_003588</name>
</gene>
<reference evidence="1" key="1">
    <citation type="thesis" date="2020" institute="ProQuest LLC" country="789 East Eisenhower Parkway, Ann Arbor, MI, USA">
        <title>Comparative Genomics and Chromosome Evolution.</title>
        <authorList>
            <person name="Mudd A.B."/>
        </authorList>
    </citation>
    <scope>NUCLEOTIDE SEQUENCE</scope>
    <source>
        <strain evidence="1">Female2</strain>
        <tissue evidence="1">Blood</tissue>
    </source>
</reference>
<keyword evidence="2" id="KW-1185">Reference proteome</keyword>
<organism evidence="1 2">
    <name type="scientific">Hymenochirus boettgeri</name>
    <name type="common">Congo dwarf clawed frog</name>
    <dbReference type="NCBI Taxonomy" id="247094"/>
    <lineage>
        <taxon>Eukaryota</taxon>
        <taxon>Metazoa</taxon>
        <taxon>Chordata</taxon>
        <taxon>Craniata</taxon>
        <taxon>Vertebrata</taxon>
        <taxon>Euteleostomi</taxon>
        <taxon>Amphibia</taxon>
        <taxon>Batrachia</taxon>
        <taxon>Anura</taxon>
        <taxon>Pipoidea</taxon>
        <taxon>Pipidae</taxon>
        <taxon>Pipinae</taxon>
        <taxon>Hymenochirus</taxon>
    </lineage>
</organism>
<name>A0A8T2K1N2_9PIPI</name>
<evidence type="ECO:0000313" key="1">
    <source>
        <dbReference type="EMBL" id="KAG8451435.1"/>
    </source>
</evidence>
<comment type="caution">
    <text evidence="1">The sequence shown here is derived from an EMBL/GenBank/DDBJ whole genome shotgun (WGS) entry which is preliminary data.</text>
</comment>
<proteinExistence type="predicted"/>